<dbReference type="InterPro" id="IPR019787">
    <property type="entry name" value="Znf_PHD-finger"/>
</dbReference>
<evidence type="ECO:0000259" key="9">
    <source>
        <dbReference type="PROSITE" id="PS50016"/>
    </source>
</evidence>
<protein>
    <submittedName>
        <fullName evidence="10">ARAD1C17424p</fullName>
    </submittedName>
</protein>
<dbReference type="InterPro" id="IPR037869">
    <property type="entry name" value="Spp1/CFP1"/>
</dbReference>
<feature type="region of interest" description="Disordered" evidence="8">
    <location>
        <begin position="44"/>
        <end position="75"/>
    </location>
</feature>
<organism evidence="10">
    <name type="scientific">Blastobotrys adeninivorans</name>
    <name type="common">Yeast</name>
    <name type="synonym">Arxula adeninivorans</name>
    <dbReference type="NCBI Taxonomy" id="409370"/>
    <lineage>
        <taxon>Eukaryota</taxon>
        <taxon>Fungi</taxon>
        <taxon>Dikarya</taxon>
        <taxon>Ascomycota</taxon>
        <taxon>Saccharomycotina</taxon>
        <taxon>Dipodascomycetes</taxon>
        <taxon>Dipodascales</taxon>
        <taxon>Trichomonascaceae</taxon>
        <taxon>Blastobotrys</taxon>
    </lineage>
</organism>
<evidence type="ECO:0000256" key="5">
    <source>
        <dbReference type="ARBA" id="ARBA00023242"/>
    </source>
</evidence>
<feature type="domain" description="PHD-type" evidence="9">
    <location>
        <begin position="81"/>
        <end position="131"/>
    </location>
</feature>
<feature type="compositionally biased region" description="Basic residues" evidence="8">
    <location>
        <begin position="55"/>
        <end position="70"/>
    </location>
</feature>
<dbReference type="Gene3D" id="3.30.40.10">
    <property type="entry name" value="Zinc/RING finger domain, C3HC4 (zinc finger)"/>
    <property type="match status" value="1"/>
</dbReference>
<keyword evidence="2" id="KW-0479">Metal-binding</keyword>
<dbReference type="PANTHER" id="PTHR46174:SF1">
    <property type="entry name" value="CXXC-TYPE ZINC FINGER PROTEIN 1"/>
    <property type="match status" value="1"/>
</dbReference>
<proteinExistence type="predicted"/>
<dbReference type="InterPro" id="IPR011011">
    <property type="entry name" value="Znf_FYVE_PHD"/>
</dbReference>
<feature type="compositionally biased region" description="Polar residues" evidence="8">
    <location>
        <begin position="1"/>
        <end position="21"/>
    </location>
</feature>
<feature type="region of interest" description="Disordered" evidence="8">
    <location>
        <begin position="1"/>
        <end position="31"/>
    </location>
</feature>
<feature type="compositionally biased region" description="Polar residues" evidence="8">
    <location>
        <begin position="44"/>
        <end position="53"/>
    </location>
</feature>
<dbReference type="SUPFAM" id="SSF57903">
    <property type="entry name" value="FYVE/PHD zinc finger"/>
    <property type="match status" value="1"/>
</dbReference>
<dbReference type="PROSITE" id="PS50016">
    <property type="entry name" value="ZF_PHD_2"/>
    <property type="match status" value="1"/>
</dbReference>
<dbReference type="Pfam" id="PF00628">
    <property type="entry name" value="PHD"/>
    <property type="match status" value="1"/>
</dbReference>
<evidence type="ECO:0000313" key="10">
    <source>
        <dbReference type="EMBL" id="CDP34650.1"/>
    </source>
</evidence>
<dbReference type="GO" id="GO:0008270">
    <property type="term" value="F:zinc ion binding"/>
    <property type="evidence" value="ECO:0007669"/>
    <property type="project" value="UniProtKB-KW"/>
</dbReference>
<comment type="subcellular location">
    <subcellularLocation>
        <location evidence="1">Nucleus</location>
    </subcellularLocation>
</comment>
<dbReference type="EMBL" id="HG937693">
    <property type="protein sequence ID" value="CDP34650.1"/>
    <property type="molecule type" value="Genomic_DNA"/>
</dbReference>
<reference evidence="10" key="2">
    <citation type="submission" date="2014-06" db="EMBL/GenBank/DDBJ databases">
        <title>The complete genome of Blastobotrys (Arxula) adeninivorans LS3 - a yeast of biotechnological interest.</title>
        <authorList>
            <person name="Kunze G."/>
            <person name="Gaillardin C."/>
            <person name="Czernicka M."/>
            <person name="Durrens P."/>
            <person name="Martin T."/>
            <person name="Boer E."/>
            <person name="Gabaldon T."/>
            <person name="Cruz J."/>
            <person name="Talla E."/>
            <person name="Marck C."/>
            <person name="Goffeau A."/>
            <person name="Barbe V."/>
            <person name="Baret P."/>
            <person name="Baronian K."/>
            <person name="Beier S."/>
            <person name="Bleykasten C."/>
            <person name="Bode R."/>
            <person name="Casaregola S."/>
            <person name="Despons L."/>
            <person name="Fairhead C."/>
            <person name="Giersberg M."/>
            <person name="Gierski P."/>
            <person name="Hahnel U."/>
            <person name="Hartmann A."/>
            <person name="Jankowska D."/>
            <person name="Jubin C."/>
            <person name="Jung P."/>
            <person name="Lafontaine I."/>
            <person name="Leh-Louis V."/>
            <person name="Lemaire M."/>
            <person name="Marcet-Houben M."/>
            <person name="Mascher M."/>
            <person name="Morel G."/>
            <person name="Richard G.-F."/>
            <person name="Riechen J."/>
            <person name="Sacerdot C."/>
            <person name="Sarkar A."/>
            <person name="Savel G."/>
            <person name="Schacherer J."/>
            <person name="Sherman D."/>
            <person name="Straub M.-L."/>
            <person name="Stein N."/>
            <person name="Thierry A."/>
            <person name="Trautwein-Schult A."/>
            <person name="Westhof E."/>
            <person name="Worch S."/>
            <person name="Dujon B."/>
            <person name="Souciet J.-L."/>
            <person name="Wincker P."/>
            <person name="Scholz U."/>
            <person name="Neuveglise N."/>
        </authorList>
    </citation>
    <scope>NUCLEOTIDE SEQUENCE</scope>
    <source>
        <strain evidence="10">LS3</strain>
    </source>
</reference>
<dbReference type="PANTHER" id="PTHR46174">
    <property type="entry name" value="CXXC-TYPE ZINC FINGER PROTEIN 1"/>
    <property type="match status" value="1"/>
</dbReference>
<name>A0A060T0M9_BLAAD</name>
<dbReference type="GO" id="GO:0048188">
    <property type="term" value="C:Set1C/COMPASS complex"/>
    <property type="evidence" value="ECO:0007669"/>
    <property type="project" value="InterPro"/>
</dbReference>
<evidence type="ECO:0000256" key="4">
    <source>
        <dbReference type="ARBA" id="ARBA00022833"/>
    </source>
</evidence>
<keyword evidence="7" id="KW-0175">Coiled coil</keyword>
<dbReference type="InterPro" id="IPR001965">
    <property type="entry name" value="Znf_PHD"/>
</dbReference>
<keyword evidence="5" id="KW-0539">Nucleus</keyword>
<keyword evidence="4" id="KW-0862">Zinc</keyword>
<dbReference type="PhylomeDB" id="A0A060T0M9"/>
<evidence type="ECO:0000256" key="7">
    <source>
        <dbReference type="SAM" id="Coils"/>
    </source>
</evidence>
<keyword evidence="3 6" id="KW-0863">Zinc-finger</keyword>
<reference evidence="10" key="1">
    <citation type="submission" date="2014-02" db="EMBL/GenBank/DDBJ databases">
        <authorList>
            <person name="Genoscope - CEA"/>
        </authorList>
    </citation>
    <scope>NUCLEOTIDE SEQUENCE</scope>
    <source>
        <strain evidence="10">LS3</strain>
    </source>
</reference>
<dbReference type="SMART" id="SM00249">
    <property type="entry name" value="PHD"/>
    <property type="match status" value="1"/>
</dbReference>
<dbReference type="AlphaFoldDB" id="A0A060T0M9"/>
<evidence type="ECO:0000256" key="3">
    <source>
        <dbReference type="ARBA" id="ARBA00022771"/>
    </source>
</evidence>
<dbReference type="PROSITE" id="PS01359">
    <property type="entry name" value="ZF_PHD_1"/>
    <property type="match status" value="1"/>
</dbReference>
<evidence type="ECO:0000256" key="1">
    <source>
        <dbReference type="ARBA" id="ARBA00004123"/>
    </source>
</evidence>
<dbReference type="GO" id="GO:0045893">
    <property type="term" value="P:positive regulation of DNA-templated transcription"/>
    <property type="evidence" value="ECO:0007669"/>
    <property type="project" value="TreeGrafter"/>
</dbReference>
<evidence type="ECO:0000256" key="6">
    <source>
        <dbReference type="PROSITE-ProRule" id="PRU00146"/>
    </source>
</evidence>
<gene>
    <name evidence="10" type="ORF">GNLVRS02_ARAD1C17424g</name>
</gene>
<accession>A0A060T0M9</accession>
<feature type="coiled-coil region" evidence="7">
    <location>
        <begin position="225"/>
        <end position="252"/>
    </location>
</feature>
<dbReference type="InterPro" id="IPR019786">
    <property type="entry name" value="Zinc_finger_PHD-type_CS"/>
</dbReference>
<evidence type="ECO:0000256" key="8">
    <source>
        <dbReference type="SAM" id="MobiDB-lite"/>
    </source>
</evidence>
<sequence>MSHPSRVTMSARSSGPSSAEATASPPETLYTESERLQALQEIQQANLQSNPQNVRVKKRGSKRPNSRVSKRGTPAPGSGENLYCICRKPDDGTWMIGCDFCDEWYHGSCMEISPQFEELLIKFACPACIKAGKGMTQWQRKCRLEGCNKPVFRDDSGAVTKYCSPEHGVEFFQRLLEGRHALGYVVGVDEFRLKQLADKVNTVDDLKAMGQSLPARPEVNDSNDNNTNKKELEKYNKQKERIESERAEWTLRLRYLKLAKERTKRVSEELASELGTKRKDICGMDNALLEQDNATIKRTNLDAELPGREGLCLEDKRKCFKHRDWIKMLTAEAELHLQLCDNRIAQLEGDYSGIQNYNDVRARASAST</sequence>
<dbReference type="InterPro" id="IPR013083">
    <property type="entry name" value="Znf_RING/FYVE/PHD"/>
</dbReference>
<evidence type="ECO:0000256" key="2">
    <source>
        <dbReference type="ARBA" id="ARBA00022723"/>
    </source>
</evidence>
<dbReference type="CDD" id="cd16039">
    <property type="entry name" value="PHD_SPP1"/>
    <property type="match status" value="1"/>
</dbReference>